<dbReference type="PANTHER" id="PTHR21290">
    <property type="entry name" value="SPHINGOMYELIN SYNTHETASE"/>
    <property type="match status" value="1"/>
</dbReference>
<comment type="caution">
    <text evidence="12">The sequence shown here is derived from an EMBL/GenBank/DDBJ whole genome shotgun (WGS) entry which is preliminary data.</text>
</comment>
<evidence type="ECO:0000256" key="3">
    <source>
        <dbReference type="ARBA" id="ARBA00022679"/>
    </source>
</evidence>
<keyword evidence="7" id="KW-0443">Lipid metabolism</keyword>
<dbReference type="GO" id="GO:0033188">
    <property type="term" value="F:sphingomyelin synthase activity"/>
    <property type="evidence" value="ECO:0007669"/>
    <property type="project" value="TreeGrafter"/>
</dbReference>
<keyword evidence="3" id="KW-0808">Transferase</keyword>
<sequence length="458" mass="51084">MAPQASGRRLSRAERLSNGASGRPPAIREGAKRHKFGDYKKGARGVGTTTRGAGARETEQLELVCSPSPNSETNHGRSIASFSNRRRYFDGRYVMGGHRRDQSESHMPLRESDFQMSVDGNGQELQVRVVNEELSVIPIVIGGSAIANGSANVSAAYADPCDPAPHDGPPARGRLRSEILKTFVAFVCLMMSAFLNFFLLTVIHDIIPTKPLPDLVFMLIPQQRWAWAVGDVLSTVSSVVGFAVILLHKDRLIVLRRVLLLGAIMYGLRAVVMGVTFLPTSFANREEICLPQVNRTAMYATEIATRFLTYVVTLGLTSGQDKILCGDLMFSGHTVVLTIMYFTQLQYTPRGLVILRYIATPITFLGIAALVVSGGHYSMDVLIAYWLTSHVFWSYHQIFSMPRAERPNAPLSRVWWFWLCYWFEADVPEGPIVNEWNWPLPYPTVAHRWVALLNAKLQ</sequence>
<evidence type="ECO:0000256" key="6">
    <source>
        <dbReference type="ARBA" id="ARBA00022989"/>
    </source>
</evidence>
<evidence type="ECO:0000313" key="13">
    <source>
        <dbReference type="Proteomes" id="UP001175271"/>
    </source>
</evidence>
<comment type="subcellular location">
    <subcellularLocation>
        <location evidence="1">Membrane</location>
        <topology evidence="1">Multi-pass membrane protein</topology>
    </subcellularLocation>
</comment>
<evidence type="ECO:0000259" key="11">
    <source>
        <dbReference type="Pfam" id="PF14360"/>
    </source>
</evidence>
<accession>A0AA39LNJ6</accession>
<evidence type="ECO:0000256" key="5">
    <source>
        <dbReference type="ARBA" id="ARBA00022919"/>
    </source>
</evidence>
<keyword evidence="4 10" id="KW-0812">Transmembrane</keyword>
<evidence type="ECO:0000256" key="1">
    <source>
        <dbReference type="ARBA" id="ARBA00004141"/>
    </source>
</evidence>
<organism evidence="12 13">
    <name type="scientific">Steinernema hermaphroditum</name>
    <dbReference type="NCBI Taxonomy" id="289476"/>
    <lineage>
        <taxon>Eukaryota</taxon>
        <taxon>Metazoa</taxon>
        <taxon>Ecdysozoa</taxon>
        <taxon>Nematoda</taxon>
        <taxon>Chromadorea</taxon>
        <taxon>Rhabditida</taxon>
        <taxon>Tylenchina</taxon>
        <taxon>Panagrolaimomorpha</taxon>
        <taxon>Strongyloidoidea</taxon>
        <taxon>Steinernematidae</taxon>
        <taxon>Steinernema</taxon>
    </lineage>
</organism>
<feature type="transmembrane region" description="Helical" evidence="10">
    <location>
        <begin position="323"/>
        <end position="342"/>
    </location>
</feature>
<keyword evidence="6 10" id="KW-1133">Transmembrane helix</keyword>
<feature type="transmembrane region" description="Helical" evidence="10">
    <location>
        <begin position="182"/>
        <end position="204"/>
    </location>
</feature>
<keyword evidence="5" id="KW-0746">Sphingolipid metabolism</keyword>
<dbReference type="AlphaFoldDB" id="A0AA39LNJ6"/>
<name>A0AA39LNJ6_9BILA</name>
<dbReference type="InterPro" id="IPR025749">
    <property type="entry name" value="Sphingomyelin_synth-like_dom"/>
</dbReference>
<comment type="similarity">
    <text evidence="2">Belongs to the sphingomyelin synthase family.</text>
</comment>
<evidence type="ECO:0000256" key="9">
    <source>
        <dbReference type="SAM" id="MobiDB-lite"/>
    </source>
</evidence>
<dbReference type="PANTHER" id="PTHR21290:SF23">
    <property type="entry name" value="PHOSPHATIDYLCHOLINE:CERAMIDE CHOLINEPHOSPHOTRANSFERASE 2"/>
    <property type="match status" value="1"/>
</dbReference>
<evidence type="ECO:0000256" key="10">
    <source>
        <dbReference type="SAM" id="Phobius"/>
    </source>
</evidence>
<reference evidence="12" key="1">
    <citation type="submission" date="2023-06" db="EMBL/GenBank/DDBJ databases">
        <title>Genomic analysis of the entomopathogenic nematode Steinernema hermaphroditum.</title>
        <authorList>
            <person name="Schwarz E.M."/>
            <person name="Heppert J.K."/>
            <person name="Baniya A."/>
            <person name="Schwartz H.T."/>
            <person name="Tan C.-H."/>
            <person name="Antoshechkin I."/>
            <person name="Sternberg P.W."/>
            <person name="Goodrich-Blair H."/>
            <person name="Dillman A.R."/>
        </authorList>
    </citation>
    <scope>NUCLEOTIDE SEQUENCE</scope>
    <source>
        <strain evidence="12">PS9179</strain>
        <tissue evidence="12">Whole animal</tissue>
    </source>
</reference>
<dbReference type="GO" id="GO:0005789">
    <property type="term" value="C:endoplasmic reticulum membrane"/>
    <property type="evidence" value="ECO:0007669"/>
    <property type="project" value="TreeGrafter"/>
</dbReference>
<feature type="domain" description="Sphingomyelin synthase-like" evidence="11">
    <location>
        <begin position="325"/>
        <end position="396"/>
    </location>
</feature>
<feature type="region of interest" description="Disordered" evidence="9">
    <location>
        <begin position="1"/>
        <end position="55"/>
    </location>
</feature>
<keyword evidence="13" id="KW-1185">Reference proteome</keyword>
<feature type="transmembrane region" description="Helical" evidence="10">
    <location>
        <begin position="224"/>
        <end position="246"/>
    </location>
</feature>
<dbReference type="GO" id="GO:0006686">
    <property type="term" value="P:sphingomyelin biosynthetic process"/>
    <property type="evidence" value="ECO:0007669"/>
    <property type="project" value="TreeGrafter"/>
</dbReference>
<evidence type="ECO:0000256" key="7">
    <source>
        <dbReference type="ARBA" id="ARBA00023098"/>
    </source>
</evidence>
<protein>
    <recommendedName>
        <fullName evidence="11">Sphingomyelin synthase-like domain-containing protein</fullName>
    </recommendedName>
</protein>
<evidence type="ECO:0000256" key="2">
    <source>
        <dbReference type="ARBA" id="ARBA00005441"/>
    </source>
</evidence>
<feature type="transmembrane region" description="Helical" evidence="10">
    <location>
        <begin position="354"/>
        <end position="372"/>
    </location>
</feature>
<dbReference type="Proteomes" id="UP001175271">
    <property type="component" value="Unassembled WGS sequence"/>
</dbReference>
<dbReference type="EMBL" id="JAUCMV010000004">
    <property type="protein sequence ID" value="KAK0403655.1"/>
    <property type="molecule type" value="Genomic_DNA"/>
</dbReference>
<gene>
    <name evidence="12" type="ORF">QR680_017051</name>
</gene>
<dbReference type="GO" id="GO:0047493">
    <property type="term" value="F:ceramide cholinephosphotransferase activity"/>
    <property type="evidence" value="ECO:0007669"/>
    <property type="project" value="TreeGrafter"/>
</dbReference>
<evidence type="ECO:0000313" key="12">
    <source>
        <dbReference type="EMBL" id="KAK0403655.1"/>
    </source>
</evidence>
<dbReference type="GO" id="GO:0000139">
    <property type="term" value="C:Golgi membrane"/>
    <property type="evidence" value="ECO:0007669"/>
    <property type="project" value="TreeGrafter"/>
</dbReference>
<dbReference type="GO" id="GO:0046513">
    <property type="term" value="P:ceramide biosynthetic process"/>
    <property type="evidence" value="ECO:0007669"/>
    <property type="project" value="TreeGrafter"/>
</dbReference>
<evidence type="ECO:0000256" key="8">
    <source>
        <dbReference type="ARBA" id="ARBA00023136"/>
    </source>
</evidence>
<dbReference type="GO" id="GO:0005886">
    <property type="term" value="C:plasma membrane"/>
    <property type="evidence" value="ECO:0007669"/>
    <property type="project" value="TreeGrafter"/>
</dbReference>
<dbReference type="InterPro" id="IPR045221">
    <property type="entry name" value="Sphingomyelin_synth-like"/>
</dbReference>
<feature type="transmembrane region" description="Helical" evidence="10">
    <location>
        <begin position="258"/>
        <end position="277"/>
    </location>
</feature>
<proteinExistence type="inferred from homology"/>
<evidence type="ECO:0000256" key="4">
    <source>
        <dbReference type="ARBA" id="ARBA00022692"/>
    </source>
</evidence>
<dbReference type="Pfam" id="PF14360">
    <property type="entry name" value="PAP2_C"/>
    <property type="match status" value="1"/>
</dbReference>
<keyword evidence="8 10" id="KW-0472">Membrane</keyword>